<feature type="region of interest" description="Disordered" evidence="1">
    <location>
        <begin position="147"/>
        <end position="169"/>
    </location>
</feature>
<keyword evidence="3" id="KW-1185">Reference proteome</keyword>
<evidence type="ECO:0000313" key="3">
    <source>
        <dbReference type="Proteomes" id="UP000324781"/>
    </source>
</evidence>
<dbReference type="EMBL" id="FQZP01000007">
    <property type="protein sequence ID" value="SHI69772.1"/>
    <property type="molecule type" value="Genomic_DNA"/>
</dbReference>
<gene>
    <name evidence="2" type="ORF">SAMN05444373_10074</name>
</gene>
<reference evidence="2 3" key="1">
    <citation type="submission" date="2016-11" db="EMBL/GenBank/DDBJ databases">
        <authorList>
            <person name="Varghese N."/>
            <person name="Submissions S."/>
        </authorList>
    </citation>
    <scope>NUCLEOTIDE SEQUENCE [LARGE SCALE GENOMIC DNA]</scope>
    <source>
        <strain evidence="2 3">DSM 19027</strain>
    </source>
</reference>
<dbReference type="AlphaFoldDB" id="A0A1M6D969"/>
<evidence type="ECO:0000256" key="1">
    <source>
        <dbReference type="SAM" id="MobiDB-lite"/>
    </source>
</evidence>
<evidence type="ECO:0000313" key="2">
    <source>
        <dbReference type="EMBL" id="SHI69772.1"/>
    </source>
</evidence>
<accession>A0A1M6D969</accession>
<proteinExistence type="predicted"/>
<organism evidence="2 3">
    <name type="scientific">Thermoclostridium caenicola</name>
    <dbReference type="NCBI Taxonomy" id="659425"/>
    <lineage>
        <taxon>Bacteria</taxon>
        <taxon>Bacillati</taxon>
        <taxon>Bacillota</taxon>
        <taxon>Clostridia</taxon>
        <taxon>Eubacteriales</taxon>
        <taxon>Oscillospiraceae</taxon>
        <taxon>Thermoclostridium</taxon>
    </lineage>
</organism>
<name>A0A1M6D969_9FIRM</name>
<dbReference type="RefSeq" id="WP_149677966.1">
    <property type="nucleotide sequence ID" value="NZ_DAONMB010000047.1"/>
</dbReference>
<dbReference type="OrthoDB" id="1739658at2"/>
<feature type="compositionally biased region" description="Polar residues" evidence="1">
    <location>
        <begin position="159"/>
        <end position="169"/>
    </location>
</feature>
<protein>
    <submittedName>
        <fullName evidence="2">DivIVA protein</fullName>
    </submittedName>
</protein>
<sequence>MAGEKKFGTALFGFNKSDVNAYIEKIIHEFDQRLKEKDDEISNLKLQIREMKARFESAASESETLAREKERIASALITAQEKADAILEEARNRAEQEKARLDAALEAEREKIIDIKRDIKMMKNQVMEALSKYQNLLNEVEIFIENKEQEYDNGDGQESGEQVPQDNPS</sequence>
<dbReference type="Proteomes" id="UP000324781">
    <property type="component" value="Unassembled WGS sequence"/>
</dbReference>